<protein>
    <recommendedName>
        <fullName evidence="4">Mobilization protein</fullName>
    </recommendedName>
</protein>
<comment type="caution">
    <text evidence="2">The sequence shown here is derived from an EMBL/GenBank/DDBJ whole genome shotgun (WGS) entry which is preliminary data.</text>
</comment>
<dbReference type="AlphaFoldDB" id="A0A3D8H9G5"/>
<evidence type="ECO:0008006" key="4">
    <source>
        <dbReference type="Google" id="ProtNLM"/>
    </source>
</evidence>
<gene>
    <name evidence="2" type="ORF">DXI23_04510</name>
</gene>
<evidence type="ECO:0000313" key="3">
    <source>
        <dbReference type="Proteomes" id="UP000256431"/>
    </source>
</evidence>
<proteinExistence type="predicted"/>
<organism evidence="2 3">
    <name type="scientific">Marinobacter flavimaris</name>
    <dbReference type="NCBI Taxonomy" id="262076"/>
    <lineage>
        <taxon>Bacteria</taxon>
        <taxon>Pseudomonadati</taxon>
        <taxon>Pseudomonadota</taxon>
        <taxon>Gammaproteobacteria</taxon>
        <taxon>Pseudomonadales</taxon>
        <taxon>Marinobacteraceae</taxon>
        <taxon>Marinobacter</taxon>
    </lineage>
</organism>
<evidence type="ECO:0000256" key="1">
    <source>
        <dbReference type="SAM" id="MobiDB-lite"/>
    </source>
</evidence>
<feature type="region of interest" description="Disordered" evidence="1">
    <location>
        <begin position="1"/>
        <end position="26"/>
    </location>
</feature>
<sequence>MQQNTQEQKKRPNRGGRPPKRPEDRKTVQLKIWVTEGEAKQLKQAAKDFGFKNISPMLGHLVRKRLSANLAITPGDMMNIQKLAKNSQIMRELVAEGEPYNEQWHRQAVQSEKECKRLAQLLNQALNNNKKRARK</sequence>
<name>A0A3D8H9G5_9GAMM</name>
<reference evidence="2 3" key="1">
    <citation type="submission" date="2018-08" db="EMBL/GenBank/DDBJ databases">
        <title>Genome sequence of Marinobacter flavimaris KCTC 12185.</title>
        <authorList>
            <person name="Chun J."/>
            <person name="Kim B.-Y."/>
            <person name="Choi S.-B."/>
            <person name="Kwak M.-J."/>
        </authorList>
    </citation>
    <scope>NUCLEOTIDE SEQUENCE [LARGE SCALE GENOMIC DNA]</scope>
    <source>
        <strain evidence="2 3">KCTC 12185</strain>
    </source>
</reference>
<dbReference type="Proteomes" id="UP000256431">
    <property type="component" value="Unassembled WGS sequence"/>
</dbReference>
<accession>A0A3D8H9G5</accession>
<dbReference type="EMBL" id="QRDH01000001">
    <property type="protein sequence ID" value="RDU42926.1"/>
    <property type="molecule type" value="Genomic_DNA"/>
</dbReference>
<evidence type="ECO:0000313" key="2">
    <source>
        <dbReference type="EMBL" id="RDU42926.1"/>
    </source>
</evidence>
<keyword evidence="3" id="KW-1185">Reference proteome</keyword>